<protein>
    <submittedName>
        <fullName evidence="1">Uncharacterized protein</fullName>
    </submittedName>
</protein>
<reference evidence="1" key="1">
    <citation type="submission" date="2021-12" db="EMBL/GenBank/DDBJ databases">
        <authorList>
            <person name="Rodrigo-Torres L."/>
            <person name="Arahal R. D."/>
            <person name="Lucena T."/>
        </authorList>
    </citation>
    <scope>NUCLEOTIDE SEQUENCE</scope>
    <source>
        <strain evidence="1">CECT 8419</strain>
    </source>
</reference>
<dbReference type="EMBL" id="CAKLPZ010000007">
    <property type="protein sequence ID" value="CAH1002677.1"/>
    <property type="molecule type" value="Genomic_DNA"/>
</dbReference>
<dbReference type="Proteomes" id="UP000837803">
    <property type="component" value="Unassembled WGS sequence"/>
</dbReference>
<gene>
    <name evidence="1" type="ORF">LEM8419_03549</name>
</gene>
<name>A0ABM9B6Q0_9BACT</name>
<accession>A0ABM9B6Q0</accession>
<evidence type="ECO:0000313" key="2">
    <source>
        <dbReference type="Proteomes" id="UP000837803"/>
    </source>
</evidence>
<organism evidence="1 2">
    <name type="scientific">Neolewinella maritima</name>
    <dbReference type="NCBI Taxonomy" id="1383882"/>
    <lineage>
        <taxon>Bacteria</taxon>
        <taxon>Pseudomonadati</taxon>
        <taxon>Bacteroidota</taxon>
        <taxon>Saprospiria</taxon>
        <taxon>Saprospirales</taxon>
        <taxon>Lewinellaceae</taxon>
        <taxon>Neolewinella</taxon>
    </lineage>
</organism>
<keyword evidence="2" id="KW-1185">Reference proteome</keyword>
<comment type="caution">
    <text evidence="1">The sequence shown here is derived from an EMBL/GenBank/DDBJ whole genome shotgun (WGS) entry which is preliminary data.</text>
</comment>
<evidence type="ECO:0000313" key="1">
    <source>
        <dbReference type="EMBL" id="CAH1002677.1"/>
    </source>
</evidence>
<sequence>MAGKATLSKLCSFTQSIYGWDVTDAEAPVPAVYHILIDAHGNPIPPTSTQYPKNESKFVGDGSGFIRSFYTDQALQPVSVGTFVVGGGFSGTTNNTSGMVIRSEYIASARLTLVFADVNRDELPQVNLSPGSLSVAWRDGQLGLSGLFAGTAADWNDGVFELASSGGADRATVNQDDTSGKWPYVKLQKRTRLSQSDPYEQLPDTSADGVDYFDLPITTPGTVRKRITGLSGELGINIIKF</sequence>
<proteinExistence type="predicted"/>
<dbReference type="RefSeq" id="WP_238752500.1">
    <property type="nucleotide sequence ID" value="NZ_CAKLPZ010000007.1"/>
</dbReference>